<name>A0A6A5ZRP6_9PLEO</name>
<feature type="compositionally biased region" description="Polar residues" evidence="1">
    <location>
        <begin position="28"/>
        <end position="41"/>
    </location>
</feature>
<feature type="region of interest" description="Disordered" evidence="1">
    <location>
        <begin position="500"/>
        <end position="576"/>
    </location>
</feature>
<dbReference type="AlphaFoldDB" id="A0A6A5ZRP6"/>
<proteinExistence type="predicted"/>
<dbReference type="EMBL" id="ML977313">
    <property type="protein sequence ID" value="KAF2120938.1"/>
    <property type="molecule type" value="Genomic_DNA"/>
</dbReference>
<accession>A0A6A5ZRP6</accession>
<feature type="compositionally biased region" description="Basic and acidic residues" evidence="1">
    <location>
        <begin position="541"/>
        <end position="553"/>
    </location>
</feature>
<feature type="compositionally biased region" description="Low complexity" evidence="1">
    <location>
        <begin position="512"/>
        <end position="530"/>
    </location>
</feature>
<evidence type="ECO:0000313" key="3">
    <source>
        <dbReference type="Proteomes" id="UP000799770"/>
    </source>
</evidence>
<feature type="region of interest" description="Disordered" evidence="1">
    <location>
        <begin position="1"/>
        <end position="214"/>
    </location>
</feature>
<protein>
    <recommendedName>
        <fullName evidence="4">C2H2-type domain-containing protein</fullName>
    </recommendedName>
</protein>
<reference evidence="2" key="1">
    <citation type="journal article" date="2020" name="Stud. Mycol.">
        <title>101 Dothideomycetes genomes: a test case for predicting lifestyles and emergence of pathogens.</title>
        <authorList>
            <person name="Haridas S."/>
            <person name="Albert R."/>
            <person name="Binder M."/>
            <person name="Bloem J."/>
            <person name="Labutti K."/>
            <person name="Salamov A."/>
            <person name="Andreopoulos B."/>
            <person name="Baker S."/>
            <person name="Barry K."/>
            <person name="Bills G."/>
            <person name="Bluhm B."/>
            <person name="Cannon C."/>
            <person name="Castanera R."/>
            <person name="Culley D."/>
            <person name="Daum C."/>
            <person name="Ezra D."/>
            <person name="Gonzalez J."/>
            <person name="Henrissat B."/>
            <person name="Kuo A."/>
            <person name="Liang C."/>
            <person name="Lipzen A."/>
            <person name="Lutzoni F."/>
            <person name="Magnuson J."/>
            <person name="Mondo S."/>
            <person name="Nolan M."/>
            <person name="Ohm R."/>
            <person name="Pangilinan J."/>
            <person name="Park H.-J."/>
            <person name="Ramirez L."/>
            <person name="Alfaro M."/>
            <person name="Sun H."/>
            <person name="Tritt A."/>
            <person name="Yoshinaga Y."/>
            <person name="Zwiers L.-H."/>
            <person name="Turgeon B."/>
            <person name="Goodwin S."/>
            <person name="Spatafora J."/>
            <person name="Crous P."/>
            <person name="Grigoriev I."/>
        </authorList>
    </citation>
    <scope>NUCLEOTIDE SEQUENCE</scope>
    <source>
        <strain evidence="2">CBS 627.86</strain>
    </source>
</reference>
<feature type="compositionally biased region" description="Polar residues" evidence="1">
    <location>
        <begin position="138"/>
        <end position="151"/>
    </location>
</feature>
<feature type="compositionally biased region" description="Basic residues" evidence="1">
    <location>
        <begin position="44"/>
        <end position="55"/>
    </location>
</feature>
<sequence>MAPPSIKNFFKPTGSARSSVRGQEEQVAGSQVSRNPSSASTAKPRGRPRGSKNKKDHGSMDRFVSVAARRSRSPARHEGNSTSFRSREEPGFQRRPTSARIARGKLPSVESSLPDPMAIEPTFKSASDGTLAGVAIANRSSKVDQATPSSSDRQDSTEDEIQQSDDEFIGEPAPTDAEESSEDEYGGDDFPDDLFDDDLVLGDDDGTMRPPVTSKNVPIEKVSISFRNSDASVRLIEALALFHTGFKGHDHDAWLHDNLISTLLMNETPTDATSHLVPLDSLSLWLNSAERSLKRRLVYILQDMVRASNGDLPDSGVFPFEDMPDITKRAIFLYAPTTVHFVTVEASYKRRNVNNKYVNIGQISVFDPMNAIGKGGKSCEVAKEELVPLLTLGKLSLKSQFANVQWKTENVSPAACPRQSRDNIDCGPISILVAIYQANGRALPTSGGTEQERYAFGQKIRLACAKRLLQFVLEKRGSGFDEKSLFQLLKDLLKQKLNHAPRVSGSGSGTISKGVQKSSSSAQSKPVSRVASAANVGLKPSAREVSKTFDPFESRSPVQVGNSDHATDDTDSDGILESTSRQLPLLPLEKTGAVPCPHNCGKKYKSYERANSHGMLFCEKRDNNALLPCPWKRFNGCNETFTSRTQLASHGKKHMYDPRTPHMCRRPGCTKRSPNYYWLVSHELNCGKPPRWGPTRQLRYRILLDPGKAKPSIIVVARSSNDLPKSWLAGQKTPEKGLPRWIAPQLEEYRRIHNDRRPAVLHAGIRNKTRYLPAPEAREGFIGVNEKTQVRHDKENSFQFTAEIVKDILAADEPTVPTIGADGWACDTDRIGAFLPRAPRFSLVVRFNFIEDQSVVMSPEHLTKSDKVWWGVYDSRVISDALVGLRTDDAPVNDLVALWMSIQGKKDIMSKHHLIPGRNSGVNNELHSDYEYEYESDD</sequence>
<gene>
    <name evidence="2" type="ORF">BDV96DRAFT_565933</name>
</gene>
<feature type="compositionally biased region" description="Basic and acidic residues" evidence="1">
    <location>
        <begin position="75"/>
        <end position="92"/>
    </location>
</feature>
<evidence type="ECO:0008006" key="4">
    <source>
        <dbReference type="Google" id="ProtNLM"/>
    </source>
</evidence>
<organism evidence="2 3">
    <name type="scientific">Lophiotrema nucula</name>
    <dbReference type="NCBI Taxonomy" id="690887"/>
    <lineage>
        <taxon>Eukaryota</taxon>
        <taxon>Fungi</taxon>
        <taxon>Dikarya</taxon>
        <taxon>Ascomycota</taxon>
        <taxon>Pezizomycotina</taxon>
        <taxon>Dothideomycetes</taxon>
        <taxon>Pleosporomycetidae</taxon>
        <taxon>Pleosporales</taxon>
        <taxon>Lophiotremataceae</taxon>
        <taxon>Lophiotrema</taxon>
    </lineage>
</organism>
<feature type="compositionally biased region" description="Acidic residues" evidence="1">
    <location>
        <begin position="176"/>
        <end position="205"/>
    </location>
</feature>
<keyword evidence="3" id="KW-1185">Reference proteome</keyword>
<evidence type="ECO:0000256" key="1">
    <source>
        <dbReference type="SAM" id="MobiDB-lite"/>
    </source>
</evidence>
<evidence type="ECO:0000313" key="2">
    <source>
        <dbReference type="EMBL" id="KAF2120938.1"/>
    </source>
</evidence>
<feature type="compositionally biased region" description="Acidic residues" evidence="1">
    <location>
        <begin position="157"/>
        <end position="169"/>
    </location>
</feature>
<dbReference type="Proteomes" id="UP000799770">
    <property type="component" value="Unassembled WGS sequence"/>
</dbReference>